<gene>
    <name evidence="1" type="ORF">N866_18605</name>
</gene>
<dbReference type="OrthoDB" id="4825002at2"/>
<evidence type="ECO:0000313" key="2">
    <source>
        <dbReference type="Proteomes" id="UP000019753"/>
    </source>
</evidence>
<protein>
    <submittedName>
        <fullName evidence="1">Uncharacterized protein</fullName>
    </submittedName>
</protein>
<dbReference type="Proteomes" id="UP000019753">
    <property type="component" value="Unassembled WGS sequence"/>
</dbReference>
<keyword evidence="2" id="KW-1185">Reference proteome</keyword>
<comment type="caution">
    <text evidence="1">The sequence shown here is derived from an EMBL/GenBank/DDBJ whole genome shotgun (WGS) entry which is preliminary data.</text>
</comment>
<evidence type="ECO:0000313" key="1">
    <source>
        <dbReference type="EMBL" id="EYR63725.1"/>
    </source>
</evidence>
<dbReference type="RefSeq" id="WP_034225280.1">
    <property type="nucleotide sequence ID" value="NZ_AXCW01000073.1"/>
</dbReference>
<accession>A0A021VUJ5</accession>
<sequence length="180" mass="19661">MPAPADEHWAPQRIILGRRPFDHAGVLLVERDQYGQVLTQAPLEGMAAVEHRYPVWAQGPFGRVEPERRLPGRPGVFALVQDGTPRYVGGSTDLARTFSPRGLGEISRRDAQRSTSEEACRLNRLVVAEALRGRAVDLYVLTVRGPGRLGALLGAAPDEDPYAVAEEVAAQHRGAWQLPA</sequence>
<proteinExistence type="predicted"/>
<organism evidence="1 2">
    <name type="scientific">Actinotalea ferrariae CF5-4</name>
    <dbReference type="NCBI Taxonomy" id="948458"/>
    <lineage>
        <taxon>Bacteria</taxon>
        <taxon>Bacillati</taxon>
        <taxon>Actinomycetota</taxon>
        <taxon>Actinomycetes</taxon>
        <taxon>Micrococcales</taxon>
        <taxon>Cellulomonadaceae</taxon>
        <taxon>Actinotalea</taxon>
    </lineage>
</organism>
<reference evidence="1 2" key="1">
    <citation type="submission" date="2014-01" db="EMBL/GenBank/DDBJ databases">
        <title>Actinotalea ferrariae CF5-4.</title>
        <authorList>
            <person name="Chen F."/>
            <person name="Li Y."/>
            <person name="Wang G."/>
        </authorList>
    </citation>
    <scope>NUCLEOTIDE SEQUENCE [LARGE SCALE GENOMIC DNA]</scope>
    <source>
        <strain evidence="1 2">CF5-4</strain>
    </source>
</reference>
<dbReference type="AlphaFoldDB" id="A0A021VUJ5"/>
<name>A0A021VUJ5_9CELL</name>
<dbReference type="EMBL" id="AXCW01000073">
    <property type="protein sequence ID" value="EYR63725.1"/>
    <property type="molecule type" value="Genomic_DNA"/>
</dbReference>